<reference evidence="2 3" key="1">
    <citation type="journal article" date="2005" name="Nucleic Acids Res.">
        <title>The genome sequence of Xanthomonas oryzae pathovar oryzae KACC10331, the bacterial blight pathogen of rice.</title>
        <authorList>
            <person name="Lee B.M."/>
            <person name="Park Y.J."/>
            <person name="Park D.S."/>
            <person name="Kang H.W."/>
            <person name="Kim J.G."/>
            <person name="Song E.S."/>
            <person name="Park I.C."/>
            <person name="Yoon U.H."/>
            <person name="Hahn J.H."/>
            <person name="Koo B.S."/>
            <person name="Lee G.B."/>
            <person name="Kim H."/>
            <person name="Park H.S."/>
            <person name="Yoon K.O."/>
            <person name="Kim J.H."/>
            <person name="Jung C.H."/>
            <person name="Koh N.H."/>
            <person name="Seo J.S."/>
            <person name="Go S.J."/>
        </authorList>
    </citation>
    <scope>NUCLEOTIDE SEQUENCE [LARGE SCALE GENOMIC DNA]</scope>
    <source>
        <strain evidence="3">KACC10331 / KXO85</strain>
    </source>
</reference>
<dbReference type="InterPro" id="IPR015946">
    <property type="entry name" value="KH_dom-like_a/b"/>
</dbReference>
<gene>
    <name evidence="2" type="primary">ohr</name>
    <name evidence="2" type="ordered locus">XOO4456</name>
</gene>
<dbReference type="Pfam" id="PF02566">
    <property type="entry name" value="OsmC"/>
    <property type="match status" value="1"/>
</dbReference>
<proteinExistence type="inferred from homology"/>
<dbReference type="PANTHER" id="PTHR33797:SF2">
    <property type="entry name" value="ORGANIC HYDROPEROXIDE RESISTANCE PROTEIN-LIKE"/>
    <property type="match status" value="1"/>
</dbReference>
<dbReference type="GO" id="GO:0006979">
    <property type="term" value="P:response to oxidative stress"/>
    <property type="evidence" value="ECO:0007669"/>
    <property type="project" value="InterPro"/>
</dbReference>
<keyword evidence="3" id="KW-1185">Reference proteome</keyword>
<dbReference type="NCBIfam" id="TIGR03561">
    <property type="entry name" value="organ_hyd_perox"/>
    <property type="match status" value="1"/>
</dbReference>
<dbReference type="PANTHER" id="PTHR33797">
    <property type="entry name" value="ORGANIC HYDROPEROXIDE RESISTANCE PROTEIN-LIKE"/>
    <property type="match status" value="1"/>
</dbReference>
<dbReference type="AlphaFoldDB" id="Q5GUB3"/>
<dbReference type="KEGG" id="xoo:XOO4456"/>
<comment type="similarity">
    <text evidence="1">Belongs to the OsmC/Ohr family.</text>
</comment>
<sequence>MSSPTRPQVCNTSSTRQSFTIQPLTRAQRSPWRTTMASPEKVLYTAHATATGGREGRAVSSDKALDAKLSTPRELGGAGGDGTNPEQLFAAGYAACFIGAMKAVAAQDKITLPGEVSIDSSVGIGQIPGGFGIVVELRIAVPGMDKAELQALVDKAHQVCPYSNATRGNIDVTLTLA</sequence>
<dbReference type="SUPFAM" id="SSF82784">
    <property type="entry name" value="OsmC-like"/>
    <property type="match status" value="1"/>
</dbReference>
<dbReference type="InterPro" id="IPR003718">
    <property type="entry name" value="OsmC/Ohr_fam"/>
</dbReference>
<dbReference type="InterPro" id="IPR036102">
    <property type="entry name" value="OsmC/Ohrsf"/>
</dbReference>
<dbReference type="EMBL" id="AE013598">
    <property type="protein sequence ID" value="AAW77710.1"/>
    <property type="molecule type" value="Genomic_DNA"/>
</dbReference>
<name>Q5GUB3_XANOR</name>
<evidence type="ECO:0000256" key="1">
    <source>
        <dbReference type="ARBA" id="ARBA00007378"/>
    </source>
</evidence>
<dbReference type="HOGENOM" id="CLU_106355_2_1_6"/>
<protein>
    <submittedName>
        <fullName evidence="2">Organic hydroperoxide resistance protein</fullName>
    </submittedName>
</protein>
<dbReference type="Proteomes" id="UP000006735">
    <property type="component" value="Chromosome"/>
</dbReference>
<dbReference type="InterPro" id="IPR019953">
    <property type="entry name" value="OHR"/>
</dbReference>
<dbReference type="Gene3D" id="3.30.300.20">
    <property type="match status" value="1"/>
</dbReference>
<accession>Q5GUB3</accession>
<dbReference type="Gene3D" id="2.20.25.10">
    <property type="match status" value="1"/>
</dbReference>
<evidence type="ECO:0000313" key="2">
    <source>
        <dbReference type="EMBL" id="AAW77710.1"/>
    </source>
</evidence>
<dbReference type="STRING" id="291331.XOO4456"/>
<evidence type="ECO:0000313" key="3">
    <source>
        <dbReference type="Proteomes" id="UP000006735"/>
    </source>
</evidence>
<organism evidence="2 3">
    <name type="scientific">Xanthomonas oryzae pv. oryzae (strain KACC10331 / KXO85)</name>
    <dbReference type="NCBI Taxonomy" id="291331"/>
    <lineage>
        <taxon>Bacteria</taxon>
        <taxon>Pseudomonadati</taxon>
        <taxon>Pseudomonadota</taxon>
        <taxon>Gammaproteobacteria</taxon>
        <taxon>Lysobacterales</taxon>
        <taxon>Lysobacteraceae</taxon>
        <taxon>Xanthomonas</taxon>
    </lineage>
</organism>